<feature type="region of interest" description="Disordered" evidence="1">
    <location>
        <begin position="1"/>
        <end position="39"/>
    </location>
</feature>
<comment type="caution">
    <text evidence="2">The sequence shown here is derived from an EMBL/GenBank/DDBJ whole genome shotgun (WGS) entry which is preliminary data.</text>
</comment>
<keyword evidence="3" id="KW-1185">Reference proteome</keyword>
<feature type="compositionally biased region" description="Low complexity" evidence="1">
    <location>
        <begin position="17"/>
        <end position="26"/>
    </location>
</feature>
<gene>
    <name evidence="2" type="ORF">EVAR_51668_1</name>
</gene>
<evidence type="ECO:0000256" key="1">
    <source>
        <dbReference type="SAM" id="MobiDB-lite"/>
    </source>
</evidence>
<dbReference type="AlphaFoldDB" id="A0A4C1YIN3"/>
<protein>
    <submittedName>
        <fullName evidence="2">Uncharacterized protein</fullName>
    </submittedName>
</protein>
<proteinExistence type="predicted"/>
<evidence type="ECO:0000313" key="2">
    <source>
        <dbReference type="EMBL" id="GBP74267.1"/>
    </source>
</evidence>
<organism evidence="2 3">
    <name type="scientific">Eumeta variegata</name>
    <name type="common">Bagworm moth</name>
    <name type="synonym">Eumeta japonica</name>
    <dbReference type="NCBI Taxonomy" id="151549"/>
    <lineage>
        <taxon>Eukaryota</taxon>
        <taxon>Metazoa</taxon>
        <taxon>Ecdysozoa</taxon>
        <taxon>Arthropoda</taxon>
        <taxon>Hexapoda</taxon>
        <taxon>Insecta</taxon>
        <taxon>Pterygota</taxon>
        <taxon>Neoptera</taxon>
        <taxon>Endopterygota</taxon>
        <taxon>Lepidoptera</taxon>
        <taxon>Glossata</taxon>
        <taxon>Ditrysia</taxon>
        <taxon>Tineoidea</taxon>
        <taxon>Psychidae</taxon>
        <taxon>Oiketicinae</taxon>
        <taxon>Eumeta</taxon>
    </lineage>
</organism>
<accession>A0A4C1YIN3</accession>
<sequence>MRPSIRLSVNPPATRPSSVSDSSKGESVIEQGSGVNAGGIGVMHDRQWLCVAGYWPRFAPYLAGRGMIDDRQLS</sequence>
<name>A0A4C1YIN3_EUMVA</name>
<evidence type="ECO:0000313" key="3">
    <source>
        <dbReference type="Proteomes" id="UP000299102"/>
    </source>
</evidence>
<dbReference type="EMBL" id="BGZK01001200">
    <property type="protein sequence ID" value="GBP74267.1"/>
    <property type="molecule type" value="Genomic_DNA"/>
</dbReference>
<dbReference type="Proteomes" id="UP000299102">
    <property type="component" value="Unassembled WGS sequence"/>
</dbReference>
<reference evidence="2 3" key="1">
    <citation type="journal article" date="2019" name="Commun. Biol.">
        <title>The bagworm genome reveals a unique fibroin gene that provides high tensile strength.</title>
        <authorList>
            <person name="Kono N."/>
            <person name="Nakamura H."/>
            <person name="Ohtoshi R."/>
            <person name="Tomita M."/>
            <person name="Numata K."/>
            <person name="Arakawa K."/>
        </authorList>
    </citation>
    <scope>NUCLEOTIDE SEQUENCE [LARGE SCALE GENOMIC DNA]</scope>
</reference>